<accession>A0ACC0N6X5</accession>
<name>A0ACC0N6X5_RHOML</name>
<protein>
    <submittedName>
        <fullName evidence="1">Uncharacterized protein</fullName>
    </submittedName>
</protein>
<gene>
    <name evidence="1" type="ORF">RHMOL_Rhmol07G0265600</name>
</gene>
<dbReference type="Proteomes" id="UP001062846">
    <property type="component" value="Chromosome 7"/>
</dbReference>
<keyword evidence="2" id="KW-1185">Reference proteome</keyword>
<organism evidence="1 2">
    <name type="scientific">Rhododendron molle</name>
    <name type="common">Chinese azalea</name>
    <name type="synonym">Azalea mollis</name>
    <dbReference type="NCBI Taxonomy" id="49168"/>
    <lineage>
        <taxon>Eukaryota</taxon>
        <taxon>Viridiplantae</taxon>
        <taxon>Streptophyta</taxon>
        <taxon>Embryophyta</taxon>
        <taxon>Tracheophyta</taxon>
        <taxon>Spermatophyta</taxon>
        <taxon>Magnoliopsida</taxon>
        <taxon>eudicotyledons</taxon>
        <taxon>Gunneridae</taxon>
        <taxon>Pentapetalae</taxon>
        <taxon>asterids</taxon>
        <taxon>Ericales</taxon>
        <taxon>Ericaceae</taxon>
        <taxon>Ericoideae</taxon>
        <taxon>Rhodoreae</taxon>
        <taxon>Rhododendron</taxon>
    </lineage>
</organism>
<reference evidence="1" key="1">
    <citation type="submission" date="2022-02" db="EMBL/GenBank/DDBJ databases">
        <title>Plant Genome Project.</title>
        <authorList>
            <person name="Zhang R.-G."/>
        </authorList>
    </citation>
    <scope>NUCLEOTIDE SEQUENCE</scope>
    <source>
        <strain evidence="1">AT1</strain>
    </source>
</reference>
<comment type="caution">
    <text evidence="1">The sequence shown here is derived from an EMBL/GenBank/DDBJ whole genome shotgun (WGS) entry which is preliminary data.</text>
</comment>
<evidence type="ECO:0000313" key="1">
    <source>
        <dbReference type="EMBL" id="KAI8548323.1"/>
    </source>
</evidence>
<dbReference type="EMBL" id="CM046394">
    <property type="protein sequence ID" value="KAI8548323.1"/>
    <property type="molecule type" value="Genomic_DNA"/>
</dbReference>
<proteinExistence type="predicted"/>
<evidence type="ECO:0000313" key="2">
    <source>
        <dbReference type="Proteomes" id="UP001062846"/>
    </source>
</evidence>
<sequence>MGRRRAIVPTLHQKHAQIGTLANQKLAEEELLEYKEDGFLFVKKTRSSFLLVLALIGTCMIHRGGVLGALISGMVSFGELFVGIGL</sequence>